<feature type="compositionally biased region" description="Low complexity" evidence="3">
    <location>
        <begin position="201"/>
        <end position="220"/>
    </location>
</feature>
<dbReference type="Pfam" id="PF00145">
    <property type="entry name" value="DNA_methylase"/>
    <property type="match status" value="1"/>
</dbReference>
<keyword evidence="2" id="KW-0808">Transferase</keyword>
<proteinExistence type="predicted"/>
<sequence length="845" mass="91466">MAKRARKQANPTSPSRGSGDGGDTSQDKRQRASDVTGAGSVQAQSSAADGGEEQGAFGKIRVSLADAKTYTEEGIDAIVETAIARVRKWQEKKKAALRKHRDDPGGVAIAMAHTDPQDDADRQPPSFEELTKALLAPPVCVAVRPQVSGLPPLRKVQSAVANEDGELGASAPALTAAASPSPPQPEGREDAGSENQTEQLAVESSVGAPAPAPPASAVRGACEREPASPSVLGDDDDAVGAIAAVGGSLADALGADFGDSKSCMGDEEGGADDDHCQVDDPLEREAGAEGDEDAVQIIGESFSTPRRKLRPHVSACSEFEPRNLAEHMVRRWLTELGPEVEIDCINGLRSFASKVPEGIAARWSLFAGSGVGTHFYSALQTVLNREFGIEVVFDTTVYSELNPEKQQHIMDQFSPRFLVGDVKKLKSPSSDNDARGGTEELLPWCFILDAGPPCTSRTPLSCRRAANLGCVQESREATGVGFNETLSVIKQHWPTIVHLECVKELNQEGGVQQDSDASWVTSELKKMGYWAHHGTLDSCDFGAYPRRVRTYWTGMLHMKGSPDEIAHHFNRVLVACRLPNASDADNPKTWPCIETNDEFLKRMSTVSGIPLWSDFGVGRESKSKKDDPNWKHEHREIFQANGIQWPFDHAAPPVGGDVIHRSGMLPREFELAVMSHVLFPMAIGTQMEFFDVNQSTQRTIKRHLDEDTYRPKSVTGDAVAPSPWSSRPPTLVGSMTMIVRYRSSGVVHVRAVEPIELFTMIGWDAAMWKRRNDQTKDFSYLDMISNMAGNAYSLFHLGPWAIASLSTFGRFYEPSPYAAQGDSGAPDEGGAEDVVDSSDVSASSD</sequence>
<feature type="region of interest" description="Disordered" evidence="3">
    <location>
        <begin position="1"/>
        <end position="56"/>
    </location>
</feature>
<accession>A0ABN9V3T1</accession>
<keyword evidence="1" id="KW-0489">Methyltransferase</keyword>
<feature type="region of interest" description="Disordered" evidence="3">
    <location>
        <begin position="161"/>
        <end position="235"/>
    </location>
</feature>
<organism evidence="4 5">
    <name type="scientific">Prorocentrum cordatum</name>
    <dbReference type="NCBI Taxonomy" id="2364126"/>
    <lineage>
        <taxon>Eukaryota</taxon>
        <taxon>Sar</taxon>
        <taxon>Alveolata</taxon>
        <taxon>Dinophyceae</taxon>
        <taxon>Prorocentrales</taxon>
        <taxon>Prorocentraceae</taxon>
        <taxon>Prorocentrum</taxon>
    </lineage>
</organism>
<dbReference type="SUPFAM" id="SSF53335">
    <property type="entry name" value="S-adenosyl-L-methionine-dependent methyltransferases"/>
    <property type="match status" value="1"/>
</dbReference>
<feature type="region of interest" description="Disordered" evidence="3">
    <location>
        <begin position="95"/>
        <end position="124"/>
    </location>
</feature>
<name>A0ABN9V3T1_9DINO</name>
<evidence type="ECO:0000256" key="2">
    <source>
        <dbReference type="ARBA" id="ARBA00022679"/>
    </source>
</evidence>
<gene>
    <name evidence="4" type="ORF">PCOR1329_LOCUS54170</name>
</gene>
<feature type="region of interest" description="Disordered" evidence="3">
    <location>
        <begin position="818"/>
        <end position="845"/>
    </location>
</feature>
<evidence type="ECO:0000256" key="1">
    <source>
        <dbReference type="ARBA" id="ARBA00022603"/>
    </source>
</evidence>
<evidence type="ECO:0000313" key="4">
    <source>
        <dbReference type="EMBL" id="CAK0867171.1"/>
    </source>
</evidence>
<comment type="caution">
    <text evidence="4">The sequence shown here is derived from an EMBL/GenBank/DDBJ whole genome shotgun (WGS) entry which is preliminary data.</text>
</comment>
<reference evidence="4" key="1">
    <citation type="submission" date="2023-10" db="EMBL/GenBank/DDBJ databases">
        <authorList>
            <person name="Chen Y."/>
            <person name="Shah S."/>
            <person name="Dougan E. K."/>
            <person name="Thang M."/>
            <person name="Chan C."/>
        </authorList>
    </citation>
    <scope>NUCLEOTIDE SEQUENCE [LARGE SCALE GENOMIC DNA]</scope>
</reference>
<feature type="compositionally biased region" description="Low complexity" evidence="3">
    <location>
        <begin position="37"/>
        <end position="49"/>
    </location>
</feature>
<protein>
    <submittedName>
        <fullName evidence="4">Uncharacterized protein</fullName>
    </submittedName>
</protein>
<feature type="compositionally biased region" description="Low complexity" evidence="3">
    <location>
        <begin position="169"/>
        <end position="179"/>
    </location>
</feature>
<dbReference type="InterPro" id="IPR001525">
    <property type="entry name" value="C5_MeTfrase"/>
</dbReference>
<dbReference type="EMBL" id="CAUYUJ010016615">
    <property type="protein sequence ID" value="CAK0867171.1"/>
    <property type="molecule type" value="Genomic_DNA"/>
</dbReference>
<dbReference type="InterPro" id="IPR029063">
    <property type="entry name" value="SAM-dependent_MTases_sf"/>
</dbReference>
<dbReference type="Proteomes" id="UP001189429">
    <property type="component" value="Unassembled WGS sequence"/>
</dbReference>
<dbReference type="Gene3D" id="3.40.50.150">
    <property type="entry name" value="Vaccinia Virus protein VP39"/>
    <property type="match status" value="1"/>
</dbReference>
<evidence type="ECO:0000256" key="3">
    <source>
        <dbReference type="SAM" id="MobiDB-lite"/>
    </source>
</evidence>
<evidence type="ECO:0000313" key="5">
    <source>
        <dbReference type="Proteomes" id="UP001189429"/>
    </source>
</evidence>
<feature type="compositionally biased region" description="Basic and acidic residues" evidence="3">
    <location>
        <begin position="95"/>
        <end position="104"/>
    </location>
</feature>
<keyword evidence="5" id="KW-1185">Reference proteome</keyword>